<feature type="transmembrane region" description="Helical" evidence="5">
    <location>
        <begin position="355"/>
        <end position="378"/>
    </location>
</feature>
<dbReference type="InterPro" id="IPR036259">
    <property type="entry name" value="MFS_trans_sf"/>
</dbReference>
<evidence type="ECO:0000256" key="4">
    <source>
        <dbReference type="ARBA" id="ARBA00023136"/>
    </source>
</evidence>
<comment type="caution">
    <text evidence="7">The sequence shown here is derived from an EMBL/GenBank/DDBJ whole genome shotgun (WGS) entry which is preliminary data.</text>
</comment>
<evidence type="ECO:0000259" key="6">
    <source>
        <dbReference type="PROSITE" id="PS50850"/>
    </source>
</evidence>
<name>A0A8J3J3C4_9ACTN</name>
<feature type="transmembrane region" description="Helical" evidence="5">
    <location>
        <begin position="260"/>
        <end position="283"/>
    </location>
</feature>
<accession>A0A8J3J3C4</accession>
<keyword evidence="4 5" id="KW-0472">Membrane</keyword>
<keyword evidence="8" id="KW-1185">Reference proteome</keyword>
<keyword evidence="3 5" id="KW-1133">Transmembrane helix</keyword>
<feature type="transmembrane region" description="Helical" evidence="5">
    <location>
        <begin position="432"/>
        <end position="449"/>
    </location>
</feature>
<sequence>MLLPAILSAMFLYGFDLNVVNVALPTLAGQLHAGPAALQLVVGGYTFTYAAGLVTGGRLGDLYGHRRMFLAGMAAFAVASALCGLAQTPGQLVATRLVQGLTAAAMVPQVLAMITTAFPAAERPRALAGYGVVAAVSGICGQVLGGMLLSADVFGLGWRAVFLVNVPAAAIVLAVAPRVLPRHEPTTRVRLDLAGALALSATLGLALVPLVLGRDLGWPWWVWTLLAASVPVAVGTVWWERRVTAPLLDLALFTDRRYRLGIAVAAAFMATFSGVVFVTTLLLQRGLGLSAVQSGLAFAPMAVVGVLVPPLGRRLVTRHGPVPVVLLGCAVNAVAFGALGLALQLRGGAVGAGWLVVPLAGLGLGNTLLLPALLGATLAGVRPDRAGVAAGVLATAQQFAGTAGLAVLGTAFFAVLAAHHATPTGYARGAELVVWSALGLTAAMAGLTVRLRAVAAPAPGTAPVVAAVSSRR</sequence>
<evidence type="ECO:0000313" key="8">
    <source>
        <dbReference type="Proteomes" id="UP000612808"/>
    </source>
</evidence>
<evidence type="ECO:0000256" key="3">
    <source>
        <dbReference type="ARBA" id="ARBA00022989"/>
    </source>
</evidence>
<dbReference type="Gene3D" id="1.20.1250.20">
    <property type="entry name" value="MFS general substrate transporter like domains"/>
    <property type="match status" value="1"/>
</dbReference>
<dbReference type="PANTHER" id="PTHR42718">
    <property type="entry name" value="MAJOR FACILITATOR SUPERFAMILY MULTIDRUG TRANSPORTER MFSC"/>
    <property type="match status" value="1"/>
</dbReference>
<dbReference type="GO" id="GO:0005886">
    <property type="term" value="C:plasma membrane"/>
    <property type="evidence" value="ECO:0007669"/>
    <property type="project" value="UniProtKB-SubCell"/>
</dbReference>
<feature type="transmembrane region" description="Helical" evidence="5">
    <location>
        <begin position="295"/>
        <end position="312"/>
    </location>
</feature>
<dbReference type="SUPFAM" id="SSF103473">
    <property type="entry name" value="MFS general substrate transporter"/>
    <property type="match status" value="1"/>
</dbReference>
<dbReference type="PROSITE" id="PS50850">
    <property type="entry name" value="MFS"/>
    <property type="match status" value="1"/>
</dbReference>
<feature type="transmembrane region" description="Helical" evidence="5">
    <location>
        <begin position="324"/>
        <end position="343"/>
    </location>
</feature>
<feature type="transmembrane region" description="Helical" evidence="5">
    <location>
        <begin position="218"/>
        <end position="239"/>
    </location>
</feature>
<dbReference type="EMBL" id="BOMB01000010">
    <property type="protein sequence ID" value="GID10846.1"/>
    <property type="molecule type" value="Genomic_DNA"/>
</dbReference>
<dbReference type="Proteomes" id="UP000612808">
    <property type="component" value="Unassembled WGS sequence"/>
</dbReference>
<feature type="transmembrane region" description="Helical" evidence="5">
    <location>
        <begin position="127"/>
        <end position="150"/>
    </location>
</feature>
<feature type="transmembrane region" description="Helical" evidence="5">
    <location>
        <begin position="399"/>
        <end position="420"/>
    </location>
</feature>
<feature type="domain" description="Major facilitator superfamily (MFS) profile" evidence="6">
    <location>
        <begin position="2"/>
        <end position="454"/>
    </location>
</feature>
<evidence type="ECO:0000256" key="2">
    <source>
        <dbReference type="ARBA" id="ARBA00022692"/>
    </source>
</evidence>
<evidence type="ECO:0000256" key="1">
    <source>
        <dbReference type="ARBA" id="ARBA00004651"/>
    </source>
</evidence>
<protein>
    <submittedName>
        <fullName evidence="7">MFS transporter</fullName>
    </submittedName>
</protein>
<feature type="transmembrane region" description="Helical" evidence="5">
    <location>
        <begin position="191"/>
        <end position="212"/>
    </location>
</feature>
<dbReference type="CDD" id="cd17321">
    <property type="entry name" value="MFS_MMR_MDR_like"/>
    <property type="match status" value="1"/>
</dbReference>
<comment type="subcellular location">
    <subcellularLocation>
        <location evidence="1">Cell membrane</location>
        <topology evidence="1">Multi-pass membrane protein</topology>
    </subcellularLocation>
</comment>
<gene>
    <name evidence="7" type="ORF">Aru02nite_17350</name>
</gene>
<keyword evidence="2 5" id="KW-0812">Transmembrane</keyword>
<feature type="transmembrane region" description="Helical" evidence="5">
    <location>
        <begin position="68"/>
        <end position="88"/>
    </location>
</feature>
<dbReference type="AlphaFoldDB" id="A0A8J3J3C4"/>
<proteinExistence type="predicted"/>
<reference evidence="7" key="1">
    <citation type="submission" date="2021-01" db="EMBL/GenBank/DDBJ databases">
        <title>Whole genome shotgun sequence of Actinocatenispora rupis NBRC 107355.</title>
        <authorList>
            <person name="Komaki H."/>
            <person name="Tamura T."/>
        </authorList>
    </citation>
    <scope>NUCLEOTIDE SEQUENCE</scope>
    <source>
        <strain evidence="7">NBRC 107355</strain>
    </source>
</reference>
<feature type="transmembrane region" description="Helical" evidence="5">
    <location>
        <begin position="156"/>
        <end position="179"/>
    </location>
</feature>
<evidence type="ECO:0000313" key="7">
    <source>
        <dbReference type="EMBL" id="GID10846.1"/>
    </source>
</evidence>
<dbReference type="Gene3D" id="1.20.1720.10">
    <property type="entry name" value="Multidrug resistance protein D"/>
    <property type="match status" value="1"/>
</dbReference>
<organism evidence="7 8">
    <name type="scientific">Actinocatenispora rupis</name>
    <dbReference type="NCBI Taxonomy" id="519421"/>
    <lineage>
        <taxon>Bacteria</taxon>
        <taxon>Bacillati</taxon>
        <taxon>Actinomycetota</taxon>
        <taxon>Actinomycetes</taxon>
        <taxon>Micromonosporales</taxon>
        <taxon>Micromonosporaceae</taxon>
        <taxon>Actinocatenispora</taxon>
    </lineage>
</organism>
<dbReference type="RefSeq" id="WP_203656434.1">
    <property type="nucleotide sequence ID" value="NZ_BAAAZM010000004.1"/>
</dbReference>
<feature type="transmembrane region" description="Helical" evidence="5">
    <location>
        <begin position="5"/>
        <end position="24"/>
    </location>
</feature>
<evidence type="ECO:0000256" key="5">
    <source>
        <dbReference type="SAM" id="Phobius"/>
    </source>
</evidence>
<dbReference type="InterPro" id="IPR011701">
    <property type="entry name" value="MFS"/>
</dbReference>
<dbReference type="InterPro" id="IPR020846">
    <property type="entry name" value="MFS_dom"/>
</dbReference>
<feature type="transmembrane region" description="Helical" evidence="5">
    <location>
        <begin position="36"/>
        <end position="56"/>
    </location>
</feature>
<feature type="transmembrane region" description="Helical" evidence="5">
    <location>
        <begin position="100"/>
        <end position="120"/>
    </location>
</feature>
<dbReference type="PANTHER" id="PTHR42718:SF39">
    <property type="entry name" value="ACTINORHODIN TRANSPORTER-RELATED"/>
    <property type="match status" value="1"/>
</dbReference>
<dbReference type="Pfam" id="PF07690">
    <property type="entry name" value="MFS_1"/>
    <property type="match status" value="1"/>
</dbReference>
<dbReference type="GO" id="GO:0022857">
    <property type="term" value="F:transmembrane transporter activity"/>
    <property type="evidence" value="ECO:0007669"/>
    <property type="project" value="InterPro"/>
</dbReference>